<feature type="domain" description="Major facilitator superfamily (MFS) profile" evidence="7">
    <location>
        <begin position="7"/>
        <end position="453"/>
    </location>
</feature>
<feature type="transmembrane region" description="Helical" evidence="5">
    <location>
        <begin position="398"/>
        <end position="422"/>
    </location>
</feature>
<dbReference type="WBParaSite" id="PSAMB.scaffold4041size15903.g23287.t1">
    <property type="protein sequence ID" value="PSAMB.scaffold4041size15903.g23287.t1"/>
    <property type="gene ID" value="PSAMB.scaffold4041size15903.g23287"/>
</dbReference>
<feature type="transmembrane region" description="Helical" evidence="5">
    <location>
        <begin position="151"/>
        <end position="173"/>
    </location>
</feature>
<accession>A0A914WGL2</accession>
<dbReference type="SUPFAM" id="SSF103473">
    <property type="entry name" value="MFS general substrate transporter"/>
    <property type="match status" value="1"/>
</dbReference>
<feature type="transmembrane region" description="Helical" evidence="5">
    <location>
        <begin position="300"/>
        <end position="320"/>
    </location>
</feature>
<feature type="transmembrane region" description="Helical" evidence="5">
    <location>
        <begin position="428"/>
        <end position="446"/>
    </location>
</feature>
<dbReference type="Pfam" id="PF00083">
    <property type="entry name" value="Sugar_tr"/>
    <property type="match status" value="1"/>
</dbReference>
<evidence type="ECO:0000256" key="2">
    <source>
        <dbReference type="ARBA" id="ARBA00022692"/>
    </source>
</evidence>
<feature type="signal peptide" evidence="6">
    <location>
        <begin position="1"/>
        <end position="27"/>
    </location>
</feature>
<dbReference type="GO" id="GO:0016020">
    <property type="term" value="C:membrane"/>
    <property type="evidence" value="ECO:0007669"/>
    <property type="project" value="UniProtKB-SubCell"/>
</dbReference>
<keyword evidence="2 5" id="KW-0812">Transmembrane</keyword>
<dbReference type="InterPro" id="IPR036259">
    <property type="entry name" value="MFS_trans_sf"/>
</dbReference>
<evidence type="ECO:0000256" key="4">
    <source>
        <dbReference type="ARBA" id="ARBA00023136"/>
    </source>
</evidence>
<feature type="transmembrane region" description="Helical" evidence="5">
    <location>
        <begin position="332"/>
        <end position="353"/>
    </location>
</feature>
<keyword evidence="8" id="KW-1185">Reference proteome</keyword>
<sequence length="481" mass="52288">MGSQRRLILVAGALSLATLMPMGYSNAYPNTAFETFKSFFNESMVNRRTEMDPSAFTWIWSAYLNVWFPGFLVGTLVAPKITDHFGRKKALALSNVLCLVATVISLLSLPFMCPELLIVGRIASAVASSIGMSSLILFLQEVAPTAIRGRISSYPAFCLTLTTLLGIICGLPVVLGENLLVLIGLPIIPSLCALLFLAPCPETPKFLLINRKDKVKANKSIVFFQGKDINIEKVLEAISAESQDEVGSQKTSLGEIWRTPYLRQALLIGTVALLLQVSVGIQPIVFLSNEFFIRAGLSKFAAEIGTVAMMVLMAIATFISMQLVDRCGRRPLILGCGAASVACLVAFTVFEVLQKALPWTSYGCLVALLAFSVTFSLGLGSVPWFIAAEMAPQRHRALIQSVALTVRSLVASSVGFVTLPMYDAINSLSFIPLLIIPSIIFLVFLYKKMPETKGQEVHTTVTKLTMITQTPTAVSKLEIKF</sequence>
<feature type="transmembrane region" description="Helical" evidence="5">
    <location>
        <begin position="179"/>
        <end position="198"/>
    </location>
</feature>
<evidence type="ECO:0000313" key="9">
    <source>
        <dbReference type="WBParaSite" id="PSAMB.scaffold4041size15903.g23287.t1"/>
    </source>
</evidence>
<dbReference type="PANTHER" id="PTHR23503:SF108">
    <property type="entry name" value="MAJOR FACILITATOR SUPERFAMILY (MFS) PROFILE DOMAIN-CONTAINING PROTEIN"/>
    <property type="match status" value="1"/>
</dbReference>
<feature type="transmembrane region" description="Helical" evidence="5">
    <location>
        <begin position="90"/>
        <end position="112"/>
    </location>
</feature>
<protein>
    <submittedName>
        <fullName evidence="9">Major facilitator superfamily (MFS) profile domain-containing protein</fullName>
    </submittedName>
</protein>
<dbReference type="InterPro" id="IPR045263">
    <property type="entry name" value="GLUT"/>
</dbReference>
<dbReference type="PANTHER" id="PTHR23503">
    <property type="entry name" value="SOLUTE CARRIER FAMILY 2"/>
    <property type="match status" value="1"/>
</dbReference>
<dbReference type="Proteomes" id="UP000887566">
    <property type="component" value="Unplaced"/>
</dbReference>
<keyword evidence="3 5" id="KW-1133">Transmembrane helix</keyword>
<feature type="transmembrane region" description="Helical" evidence="5">
    <location>
        <begin position="359"/>
        <end position="386"/>
    </location>
</feature>
<name>A0A914WGL2_9BILA</name>
<reference evidence="9" key="1">
    <citation type="submission" date="2022-11" db="UniProtKB">
        <authorList>
            <consortium name="WormBaseParasite"/>
        </authorList>
    </citation>
    <scope>IDENTIFICATION</scope>
</reference>
<feature type="transmembrane region" description="Helical" evidence="5">
    <location>
        <begin position="118"/>
        <end position="139"/>
    </location>
</feature>
<evidence type="ECO:0000313" key="8">
    <source>
        <dbReference type="Proteomes" id="UP000887566"/>
    </source>
</evidence>
<evidence type="ECO:0000256" key="6">
    <source>
        <dbReference type="SAM" id="SignalP"/>
    </source>
</evidence>
<dbReference type="Gene3D" id="1.20.1250.20">
    <property type="entry name" value="MFS general substrate transporter like domains"/>
    <property type="match status" value="1"/>
</dbReference>
<organism evidence="8 9">
    <name type="scientific">Plectus sambesii</name>
    <dbReference type="NCBI Taxonomy" id="2011161"/>
    <lineage>
        <taxon>Eukaryota</taxon>
        <taxon>Metazoa</taxon>
        <taxon>Ecdysozoa</taxon>
        <taxon>Nematoda</taxon>
        <taxon>Chromadorea</taxon>
        <taxon>Plectida</taxon>
        <taxon>Plectina</taxon>
        <taxon>Plectoidea</taxon>
        <taxon>Plectidae</taxon>
        <taxon>Plectus</taxon>
    </lineage>
</organism>
<dbReference type="InterPro" id="IPR020846">
    <property type="entry name" value="MFS_dom"/>
</dbReference>
<dbReference type="AlphaFoldDB" id="A0A914WGL2"/>
<feature type="transmembrane region" description="Helical" evidence="5">
    <location>
        <begin position="265"/>
        <end position="288"/>
    </location>
</feature>
<keyword evidence="4 5" id="KW-0472">Membrane</keyword>
<evidence type="ECO:0000256" key="3">
    <source>
        <dbReference type="ARBA" id="ARBA00022989"/>
    </source>
</evidence>
<feature type="chain" id="PRO_5037917226" evidence="6">
    <location>
        <begin position="28"/>
        <end position="481"/>
    </location>
</feature>
<evidence type="ECO:0000259" key="7">
    <source>
        <dbReference type="PROSITE" id="PS50850"/>
    </source>
</evidence>
<comment type="subcellular location">
    <subcellularLocation>
        <location evidence="1">Membrane</location>
        <topology evidence="1">Multi-pass membrane protein</topology>
    </subcellularLocation>
</comment>
<evidence type="ECO:0000256" key="1">
    <source>
        <dbReference type="ARBA" id="ARBA00004141"/>
    </source>
</evidence>
<keyword evidence="6" id="KW-0732">Signal</keyword>
<dbReference type="GO" id="GO:0015149">
    <property type="term" value="F:hexose transmembrane transporter activity"/>
    <property type="evidence" value="ECO:0007669"/>
    <property type="project" value="TreeGrafter"/>
</dbReference>
<dbReference type="PROSITE" id="PS50850">
    <property type="entry name" value="MFS"/>
    <property type="match status" value="1"/>
</dbReference>
<dbReference type="InterPro" id="IPR005828">
    <property type="entry name" value="MFS_sugar_transport-like"/>
</dbReference>
<proteinExistence type="predicted"/>
<feature type="transmembrane region" description="Helical" evidence="5">
    <location>
        <begin position="58"/>
        <end position="78"/>
    </location>
</feature>
<evidence type="ECO:0000256" key="5">
    <source>
        <dbReference type="SAM" id="Phobius"/>
    </source>
</evidence>